<dbReference type="OrthoDB" id="495583at2"/>
<organism evidence="3">
    <name type="scientific">Atelocyanobacterium thalassa (isolate ALOHA)</name>
    <dbReference type="NCBI Taxonomy" id="1453429"/>
    <lineage>
        <taxon>Bacteria</taxon>
        <taxon>Bacillati</taxon>
        <taxon>Cyanobacteriota</taxon>
        <taxon>Cyanophyceae</taxon>
        <taxon>Oscillatoriophycideae</taxon>
        <taxon>Chroococcales</taxon>
        <taxon>Aphanothecaceae</taxon>
        <taxon>Candidatus Atelocyanobacterium</taxon>
        <taxon>Candidatus Atelocyanobacterium thalassae</taxon>
    </lineage>
</organism>
<accession>D3ENL7</accession>
<evidence type="ECO:0000313" key="3">
    <source>
        <dbReference type="Proteomes" id="UP000001405"/>
    </source>
</evidence>
<evidence type="ECO:0000313" key="2">
    <source>
        <dbReference type="EMBL" id="ADB95067.1"/>
    </source>
</evidence>
<sequence length="61" mass="6802">MESSSSSKKGTEPSAHRWNHIIGTVIAMVTLTLPVFVIAYYSSNKVDSPSSQFHYLNDSRK</sequence>
<dbReference type="KEGG" id="cyu:UCYN_03260"/>
<keyword evidence="1" id="KW-0812">Transmembrane</keyword>
<name>D3ENL7_ATETH</name>
<feature type="transmembrane region" description="Helical" evidence="1">
    <location>
        <begin position="21"/>
        <end position="41"/>
    </location>
</feature>
<proteinExistence type="predicted"/>
<dbReference type="EMBL" id="CP001842">
    <property type="protein sequence ID" value="ADB95067.1"/>
    <property type="molecule type" value="Genomic_DNA"/>
</dbReference>
<reference evidence="2 3" key="1">
    <citation type="journal article" date="2010" name="Nature">
        <title>Metabolic streamlining in an open-ocean nitrogen-fixing cyanobacterium.</title>
        <authorList>
            <person name="Tripp H.J."/>
            <person name="Bench S.R."/>
            <person name="Turk K.A."/>
            <person name="Foster R.A."/>
            <person name="Desany B.A."/>
            <person name="Niazi F."/>
            <person name="Affourtit J.P."/>
            <person name="Zehr J.P."/>
        </authorList>
    </citation>
    <scope>NUCLEOTIDE SEQUENCE [LARGE SCALE GENOMIC DNA]</scope>
    <source>
        <strain evidence="3">ALOHA</strain>
    </source>
</reference>
<keyword evidence="1" id="KW-1133">Transmembrane helix</keyword>
<protein>
    <submittedName>
        <fullName evidence="2">Uncharacterized protein</fullName>
    </submittedName>
</protein>
<dbReference type="RefSeq" id="WP_012953732.1">
    <property type="nucleotide sequence ID" value="NC_013771.1"/>
</dbReference>
<keyword evidence="3" id="KW-1185">Reference proteome</keyword>
<dbReference type="AlphaFoldDB" id="D3ENL7"/>
<keyword evidence="1" id="KW-0472">Membrane</keyword>
<dbReference type="Proteomes" id="UP000001405">
    <property type="component" value="Chromosome"/>
</dbReference>
<evidence type="ECO:0000256" key="1">
    <source>
        <dbReference type="SAM" id="Phobius"/>
    </source>
</evidence>
<gene>
    <name evidence="2" type="ordered locus">UCYN_03260</name>
</gene>
<dbReference type="HOGENOM" id="CLU_189984_0_0_3"/>